<dbReference type="EMBL" id="JANPWB010000015">
    <property type="protein sequence ID" value="KAJ1091833.1"/>
    <property type="molecule type" value="Genomic_DNA"/>
</dbReference>
<name>A0AAV7LQU1_PLEWA</name>
<sequence>MSEQAAKKTEWEVPEKKGEILVNVMELVIQGWPMYVRQSLAGAIQGPNKLATKAVEARGWSSGAVQLRGPPTRAEKKESDRSKKRSIRHPREKGLTVGAQKLSALTCRRVGAARRHTRPHWYRWPTTGMFLI</sequence>
<comment type="caution">
    <text evidence="2">The sequence shown here is derived from an EMBL/GenBank/DDBJ whole genome shotgun (WGS) entry which is preliminary data.</text>
</comment>
<protein>
    <submittedName>
        <fullName evidence="2">Uncharacterized protein</fullName>
    </submittedName>
</protein>
<dbReference type="Proteomes" id="UP001066276">
    <property type="component" value="Chromosome 11"/>
</dbReference>
<evidence type="ECO:0000256" key="1">
    <source>
        <dbReference type="SAM" id="MobiDB-lite"/>
    </source>
</evidence>
<keyword evidence="3" id="KW-1185">Reference proteome</keyword>
<organism evidence="2 3">
    <name type="scientific">Pleurodeles waltl</name>
    <name type="common">Iberian ribbed newt</name>
    <dbReference type="NCBI Taxonomy" id="8319"/>
    <lineage>
        <taxon>Eukaryota</taxon>
        <taxon>Metazoa</taxon>
        <taxon>Chordata</taxon>
        <taxon>Craniata</taxon>
        <taxon>Vertebrata</taxon>
        <taxon>Euteleostomi</taxon>
        <taxon>Amphibia</taxon>
        <taxon>Batrachia</taxon>
        <taxon>Caudata</taxon>
        <taxon>Salamandroidea</taxon>
        <taxon>Salamandridae</taxon>
        <taxon>Pleurodelinae</taxon>
        <taxon>Pleurodeles</taxon>
    </lineage>
</organism>
<evidence type="ECO:0000313" key="2">
    <source>
        <dbReference type="EMBL" id="KAJ1091833.1"/>
    </source>
</evidence>
<dbReference type="AlphaFoldDB" id="A0AAV7LQU1"/>
<accession>A0AAV7LQU1</accession>
<feature type="compositionally biased region" description="Basic residues" evidence="1">
    <location>
        <begin position="82"/>
        <end position="91"/>
    </location>
</feature>
<evidence type="ECO:0000313" key="3">
    <source>
        <dbReference type="Proteomes" id="UP001066276"/>
    </source>
</evidence>
<proteinExistence type="predicted"/>
<gene>
    <name evidence="2" type="ORF">NDU88_004948</name>
</gene>
<feature type="region of interest" description="Disordered" evidence="1">
    <location>
        <begin position="61"/>
        <end position="94"/>
    </location>
</feature>
<reference evidence="2" key="1">
    <citation type="journal article" date="2022" name="bioRxiv">
        <title>Sequencing and chromosome-scale assembly of the giantPleurodeles waltlgenome.</title>
        <authorList>
            <person name="Brown T."/>
            <person name="Elewa A."/>
            <person name="Iarovenko S."/>
            <person name="Subramanian E."/>
            <person name="Araus A.J."/>
            <person name="Petzold A."/>
            <person name="Susuki M."/>
            <person name="Suzuki K.-i.T."/>
            <person name="Hayashi T."/>
            <person name="Toyoda A."/>
            <person name="Oliveira C."/>
            <person name="Osipova E."/>
            <person name="Leigh N.D."/>
            <person name="Simon A."/>
            <person name="Yun M.H."/>
        </authorList>
    </citation>
    <scope>NUCLEOTIDE SEQUENCE</scope>
    <source>
        <strain evidence="2">20211129_DDA</strain>
        <tissue evidence="2">Liver</tissue>
    </source>
</reference>